<organism evidence="2 3">
    <name type="scientific">Prymnesium parvum</name>
    <name type="common">Toxic golden alga</name>
    <dbReference type="NCBI Taxonomy" id="97485"/>
    <lineage>
        <taxon>Eukaryota</taxon>
        <taxon>Haptista</taxon>
        <taxon>Haptophyta</taxon>
        <taxon>Prymnesiophyceae</taxon>
        <taxon>Prymnesiales</taxon>
        <taxon>Prymnesiaceae</taxon>
        <taxon>Prymnesium</taxon>
    </lineage>
</organism>
<evidence type="ECO:0000313" key="3">
    <source>
        <dbReference type="Proteomes" id="UP001515480"/>
    </source>
</evidence>
<keyword evidence="3" id="KW-1185">Reference proteome</keyword>
<dbReference type="EMBL" id="JBGBPQ010000003">
    <property type="protein sequence ID" value="KAL1527469.1"/>
    <property type="molecule type" value="Genomic_DNA"/>
</dbReference>
<feature type="region of interest" description="Disordered" evidence="1">
    <location>
        <begin position="1"/>
        <end position="92"/>
    </location>
</feature>
<evidence type="ECO:0000313" key="2">
    <source>
        <dbReference type="EMBL" id="KAL1527469.1"/>
    </source>
</evidence>
<feature type="compositionally biased region" description="Low complexity" evidence="1">
    <location>
        <begin position="243"/>
        <end position="273"/>
    </location>
</feature>
<evidence type="ECO:0000256" key="1">
    <source>
        <dbReference type="SAM" id="MobiDB-lite"/>
    </source>
</evidence>
<feature type="compositionally biased region" description="Low complexity" evidence="1">
    <location>
        <begin position="136"/>
        <end position="155"/>
    </location>
</feature>
<feature type="compositionally biased region" description="Polar residues" evidence="1">
    <location>
        <begin position="74"/>
        <end position="86"/>
    </location>
</feature>
<dbReference type="Proteomes" id="UP001515480">
    <property type="component" value="Unassembled WGS sequence"/>
</dbReference>
<comment type="caution">
    <text evidence="2">The sequence shown here is derived from an EMBL/GenBank/DDBJ whole genome shotgun (WGS) entry which is preliminary data.</text>
</comment>
<feature type="region of interest" description="Disordered" evidence="1">
    <location>
        <begin position="243"/>
        <end position="317"/>
    </location>
</feature>
<reference evidence="2 3" key="1">
    <citation type="journal article" date="2024" name="Science">
        <title>Giant polyketide synthase enzymes in the biosynthesis of giant marine polyether toxins.</title>
        <authorList>
            <person name="Fallon T.R."/>
            <person name="Shende V.V."/>
            <person name="Wierzbicki I.H."/>
            <person name="Pendleton A.L."/>
            <person name="Watervoot N.F."/>
            <person name="Auber R.P."/>
            <person name="Gonzalez D.J."/>
            <person name="Wisecaver J.H."/>
            <person name="Moore B.S."/>
        </authorList>
    </citation>
    <scope>NUCLEOTIDE SEQUENCE [LARGE SCALE GENOMIC DNA]</scope>
    <source>
        <strain evidence="2 3">12B1</strain>
    </source>
</reference>
<dbReference type="AlphaFoldDB" id="A0AB34K513"/>
<feature type="region of interest" description="Disordered" evidence="1">
    <location>
        <begin position="106"/>
        <end position="192"/>
    </location>
</feature>
<accession>A0AB34K513</accession>
<name>A0AB34K513_PRYPA</name>
<gene>
    <name evidence="2" type="ORF">AB1Y20_016134</name>
</gene>
<proteinExistence type="predicted"/>
<sequence length="354" mass="36538">MDSALQPRADVRHTPSPPSAAAVPGATWRTSNEPRPPHSQSRPSLGRSRSSFNTWPPPRPVPSEGAPPTEDRLNSLTPQFDSSENIKSGGRAAVIDWGIVAREREAHELRSESSLPSDTSDVPRISVREMAAALNSNMSHSSRSTSIASSRAQSPQRHHSPARRSPSVPSCVPPAVPRPQRAASACKAGPRACTAPPAALIAASASLQAERSAVVSSSAGSPLLRLPPSLGHQSSRIAADMACAGAAGSSDAPLGSSRAAAAPAEAHSRPAAAVGGENGRPTFGSRTELLPSPREVASFPRGDAVAEERTASTGATMGEAKALRTAPALGELRARSSLYLGSHGQSRQASFSDV</sequence>
<feature type="compositionally biased region" description="Polar residues" evidence="1">
    <location>
        <begin position="28"/>
        <end position="54"/>
    </location>
</feature>
<protein>
    <submittedName>
        <fullName evidence="2">Uncharacterized protein</fullName>
    </submittedName>
</protein>